<proteinExistence type="predicted"/>
<sequence>MCVCARGRMKGSS</sequence>
<dbReference type="EMBL" id="GGEC01080120">
    <property type="protein sequence ID" value="MBX60604.1"/>
    <property type="molecule type" value="Transcribed_RNA"/>
</dbReference>
<evidence type="ECO:0000313" key="1">
    <source>
        <dbReference type="EMBL" id="MBX60604.1"/>
    </source>
</evidence>
<protein>
    <submittedName>
        <fullName evidence="1">Uncharacterized protein</fullName>
    </submittedName>
</protein>
<reference evidence="1" key="1">
    <citation type="submission" date="2018-02" db="EMBL/GenBank/DDBJ databases">
        <title>Rhizophora mucronata_Transcriptome.</title>
        <authorList>
            <person name="Meera S.P."/>
            <person name="Sreeshan A."/>
            <person name="Augustine A."/>
        </authorList>
    </citation>
    <scope>NUCLEOTIDE SEQUENCE</scope>
    <source>
        <tissue evidence="1">Leaf</tissue>
    </source>
</reference>
<accession>A0A2P2Q0U8</accession>
<name>A0A2P2Q0U8_RHIMU</name>
<organism evidence="1">
    <name type="scientific">Rhizophora mucronata</name>
    <name type="common">Asiatic mangrove</name>
    <dbReference type="NCBI Taxonomy" id="61149"/>
    <lineage>
        <taxon>Eukaryota</taxon>
        <taxon>Viridiplantae</taxon>
        <taxon>Streptophyta</taxon>
        <taxon>Embryophyta</taxon>
        <taxon>Tracheophyta</taxon>
        <taxon>Spermatophyta</taxon>
        <taxon>Magnoliopsida</taxon>
        <taxon>eudicotyledons</taxon>
        <taxon>Gunneridae</taxon>
        <taxon>Pentapetalae</taxon>
        <taxon>rosids</taxon>
        <taxon>fabids</taxon>
        <taxon>Malpighiales</taxon>
        <taxon>Rhizophoraceae</taxon>
        <taxon>Rhizophora</taxon>
    </lineage>
</organism>